<reference evidence="5" key="1">
    <citation type="submission" date="2018-07" db="EMBL/GenBank/DDBJ databases">
        <authorList>
            <person name="Peiro R."/>
            <person name="Begona"/>
            <person name="Cbmso G."/>
            <person name="Lopez M."/>
            <person name="Gonzalez S."/>
        </authorList>
    </citation>
    <scope>NUCLEOTIDE SEQUENCE [LARGE SCALE GENOMIC DNA]</scope>
</reference>
<dbReference type="STRING" id="1336235.GCA_000518785_00499"/>
<protein>
    <recommendedName>
        <fullName evidence="3">Gamma-butyrobetaine hydroxylase-like N-terminal domain-containing protein</fullName>
    </recommendedName>
</protein>
<sequence>MVTTARRVKQMGAHHPGKMSCAAQEAGIVLDFGRQLTDANMSDFWPSELKVSKDRQMLSVTFNDGIVATLPAELLRVLSPSAEVQGHGPGQKVTVPGKRDVAIRAVAPTGNYAVRIAFDDGHDSGIFTWSYLRELGETGEAKFAEYERELTQKGLSRDHR</sequence>
<evidence type="ECO:0000313" key="5">
    <source>
        <dbReference type="Proteomes" id="UP000254764"/>
    </source>
</evidence>
<dbReference type="EMBL" id="UEYP01000002">
    <property type="protein sequence ID" value="SSC66467.1"/>
    <property type="molecule type" value="Genomic_DNA"/>
</dbReference>
<dbReference type="PANTHER" id="PTHR35303">
    <property type="entry name" value="OS02G0197800 PROTEIN"/>
    <property type="match status" value="1"/>
</dbReference>
<name>A0A376AFN5_9HYPH</name>
<evidence type="ECO:0000259" key="3">
    <source>
        <dbReference type="Pfam" id="PF06155"/>
    </source>
</evidence>
<dbReference type="Gene3D" id="3.30.2020.30">
    <property type="match status" value="1"/>
</dbReference>
<keyword evidence="1" id="KW-0479">Metal-binding</keyword>
<evidence type="ECO:0000313" key="4">
    <source>
        <dbReference type="EMBL" id="SSC66467.1"/>
    </source>
</evidence>
<dbReference type="InterPro" id="IPR010376">
    <property type="entry name" value="GBBH-like_N"/>
</dbReference>
<dbReference type="InterPro" id="IPR038492">
    <property type="entry name" value="GBBH-like_N_sf"/>
</dbReference>
<proteinExistence type="predicted"/>
<dbReference type="AlphaFoldDB" id="A0A376AFN5"/>
<evidence type="ECO:0000256" key="2">
    <source>
        <dbReference type="ARBA" id="ARBA00023004"/>
    </source>
</evidence>
<evidence type="ECO:0000256" key="1">
    <source>
        <dbReference type="ARBA" id="ARBA00022723"/>
    </source>
</evidence>
<dbReference type="Pfam" id="PF06155">
    <property type="entry name" value="GBBH-like_N"/>
    <property type="match status" value="1"/>
</dbReference>
<accession>A0A376AFN5</accession>
<dbReference type="GO" id="GO:0046872">
    <property type="term" value="F:metal ion binding"/>
    <property type="evidence" value="ECO:0007669"/>
    <property type="project" value="UniProtKB-KW"/>
</dbReference>
<gene>
    <name evidence="4" type="ORF">RHIZ70_2175</name>
</gene>
<dbReference type="Proteomes" id="UP000254764">
    <property type="component" value="Unassembled WGS sequence"/>
</dbReference>
<organism evidence="4 5">
    <name type="scientific">Ciceribacter selenitireducens ATCC BAA-1503</name>
    <dbReference type="NCBI Taxonomy" id="1336235"/>
    <lineage>
        <taxon>Bacteria</taxon>
        <taxon>Pseudomonadati</taxon>
        <taxon>Pseudomonadota</taxon>
        <taxon>Alphaproteobacteria</taxon>
        <taxon>Hyphomicrobiales</taxon>
        <taxon>Rhizobiaceae</taxon>
        <taxon>Ciceribacter</taxon>
    </lineage>
</organism>
<feature type="domain" description="Gamma-butyrobetaine hydroxylase-like N-terminal" evidence="3">
    <location>
        <begin position="50"/>
        <end position="133"/>
    </location>
</feature>
<keyword evidence="5" id="KW-1185">Reference proteome</keyword>
<dbReference type="PANTHER" id="PTHR35303:SF5">
    <property type="entry name" value="OS02G0197800 PROTEIN"/>
    <property type="match status" value="1"/>
</dbReference>
<keyword evidence="2" id="KW-0408">Iron</keyword>